<dbReference type="AlphaFoldDB" id="Q2RP77"/>
<dbReference type="STRING" id="269796.Rru_A3273"/>
<protein>
    <recommendedName>
        <fullName evidence="1">Zinc finger CGNR domain-containing protein</fullName>
    </recommendedName>
</protein>
<dbReference type="InterPro" id="IPR010852">
    <property type="entry name" value="ABATE"/>
</dbReference>
<evidence type="ECO:0000313" key="3">
    <source>
        <dbReference type="Proteomes" id="UP000001929"/>
    </source>
</evidence>
<dbReference type="PANTHER" id="PTHR35525">
    <property type="entry name" value="BLL6575 PROTEIN"/>
    <property type="match status" value="1"/>
</dbReference>
<dbReference type="EnsemblBacteria" id="ABC24068">
    <property type="protein sequence ID" value="ABC24068"/>
    <property type="gene ID" value="Rru_A3273"/>
</dbReference>
<accession>Q2RP77</accession>
<dbReference type="Proteomes" id="UP000001929">
    <property type="component" value="Chromosome"/>
</dbReference>
<reference evidence="2 3" key="1">
    <citation type="journal article" date="2011" name="Stand. Genomic Sci.">
        <title>Complete genome sequence of Rhodospirillum rubrum type strain (S1).</title>
        <authorList>
            <person name="Munk A.C."/>
            <person name="Copeland A."/>
            <person name="Lucas S."/>
            <person name="Lapidus A."/>
            <person name="Del Rio T.G."/>
            <person name="Barry K."/>
            <person name="Detter J.C."/>
            <person name="Hammon N."/>
            <person name="Israni S."/>
            <person name="Pitluck S."/>
            <person name="Brettin T."/>
            <person name="Bruce D."/>
            <person name="Han C."/>
            <person name="Tapia R."/>
            <person name="Gilna P."/>
            <person name="Schmutz J."/>
            <person name="Larimer F."/>
            <person name="Land M."/>
            <person name="Kyrpides N.C."/>
            <person name="Mavromatis K."/>
            <person name="Richardson P."/>
            <person name="Rohde M."/>
            <person name="Goker M."/>
            <person name="Klenk H.P."/>
            <person name="Zhang Y."/>
            <person name="Roberts G.P."/>
            <person name="Reslewic S."/>
            <person name="Schwartz D.C."/>
        </authorList>
    </citation>
    <scope>NUCLEOTIDE SEQUENCE [LARGE SCALE GENOMIC DNA]</scope>
    <source>
        <strain evidence="3">ATCC 11170 / ATH 1.1.1 / DSM 467 / LMG 4362 / NCIMB 8255 / S1</strain>
    </source>
</reference>
<name>Q2RP77_RHORT</name>
<evidence type="ECO:0000313" key="2">
    <source>
        <dbReference type="EMBL" id="ABC24068.1"/>
    </source>
</evidence>
<keyword evidence="3" id="KW-1185">Reference proteome</keyword>
<dbReference type="InterPro" id="IPR021005">
    <property type="entry name" value="Znf_CGNR"/>
</dbReference>
<evidence type="ECO:0000259" key="1">
    <source>
        <dbReference type="Pfam" id="PF11706"/>
    </source>
</evidence>
<dbReference type="HOGENOM" id="CLU_087298_3_1_5"/>
<dbReference type="eggNOG" id="COG5516">
    <property type="taxonomic scope" value="Bacteria"/>
</dbReference>
<dbReference type="PATRIC" id="fig|269796.9.peg.3390"/>
<dbReference type="PANTHER" id="PTHR35525:SF3">
    <property type="entry name" value="BLL6575 PROTEIN"/>
    <property type="match status" value="1"/>
</dbReference>
<proteinExistence type="predicted"/>
<dbReference type="EMBL" id="CP000230">
    <property type="protein sequence ID" value="ABC24068.1"/>
    <property type="molecule type" value="Genomic_DNA"/>
</dbReference>
<dbReference type="KEGG" id="rru:Rru_A3273"/>
<dbReference type="InterPro" id="IPR023286">
    <property type="entry name" value="ABATE_dom_sf"/>
</dbReference>
<dbReference type="Gene3D" id="1.10.3300.10">
    <property type="entry name" value="Jann2411-like domain"/>
    <property type="match status" value="1"/>
</dbReference>
<organism evidence="2 3">
    <name type="scientific">Rhodospirillum rubrum (strain ATCC 11170 / ATH 1.1.1 / DSM 467 / LMG 4362 / NCIMB 8255 / S1)</name>
    <dbReference type="NCBI Taxonomy" id="269796"/>
    <lineage>
        <taxon>Bacteria</taxon>
        <taxon>Pseudomonadati</taxon>
        <taxon>Pseudomonadota</taxon>
        <taxon>Alphaproteobacteria</taxon>
        <taxon>Rhodospirillales</taxon>
        <taxon>Rhodospirillaceae</taxon>
        <taxon>Rhodospirillum</taxon>
    </lineage>
</organism>
<dbReference type="Pfam" id="PF07336">
    <property type="entry name" value="ABATE"/>
    <property type="match status" value="1"/>
</dbReference>
<dbReference type="Pfam" id="PF11706">
    <property type="entry name" value="zf-CGNR"/>
    <property type="match status" value="1"/>
</dbReference>
<gene>
    <name evidence="2" type="ordered locus">Rru_A3273</name>
</gene>
<sequence length="223" mass="23811">MGDKGGLSLPFFMGPARDQGLGAIVEKPYKPVYSDSMKPSEEFRFNSGRLSLDLAATVRRRGSLPNDVLAAPGAPARWLREAIGVEDLPALSPAQEAALRALRETIWTLATAASADAVLPAAAVDDLNATAAFPLATPQLDAASVTVRLLAADPFLAALAAIAGDAIDLLGGALRSRIKACAQPDCQMLFLDLSRSRRRRWCSMDRCGSRAKGDAFRQRHRDP</sequence>
<dbReference type="SUPFAM" id="SSF160904">
    <property type="entry name" value="Jann2411-like"/>
    <property type="match status" value="1"/>
</dbReference>
<feature type="domain" description="Zinc finger CGNR" evidence="1">
    <location>
        <begin position="177"/>
        <end position="220"/>
    </location>
</feature>